<protein>
    <submittedName>
        <fullName evidence="4">Fic family protein</fullName>
    </submittedName>
</protein>
<dbReference type="EMBL" id="QWKH01000047">
    <property type="protein sequence ID" value="NBI34803.1"/>
    <property type="molecule type" value="Genomic_DNA"/>
</dbReference>
<dbReference type="PANTHER" id="PTHR13504">
    <property type="entry name" value="FIDO DOMAIN-CONTAINING PROTEIN DDB_G0283145"/>
    <property type="match status" value="1"/>
</dbReference>
<reference evidence="4" key="1">
    <citation type="submission" date="2018-08" db="EMBL/GenBank/DDBJ databases">
        <title>Murine metabolic-syndrome-specific gut microbial biobank.</title>
        <authorList>
            <person name="Liu C."/>
        </authorList>
    </citation>
    <scope>NUCLEOTIDE SEQUENCE [LARGE SCALE GENOMIC DNA]</scope>
    <source>
        <strain evidence="4">Z82</strain>
    </source>
</reference>
<sequence length="411" mass="45951">MDYKELATLYHMDASADREANALRLLEERLHAPSTFDLGFSTASGRLFLAVPRELTSLTQTVLRRERKVSNLMRSLPGIAGNEVLRSLVLDEVVMSNQIENIHSTRKQIEEALEESSAENPRNRRFREFAKLYIDLSYGEFVQPKTPDDIRRLYDKIMDGEPDAPQPDGALFRKAEVYVTNGVKAVHQGLMPEQAIHRAMEAMLELAGSPEIPELYSALASHYIFEYAHPFYDGNGRTGRYLLSAFLEAPLSKPTALSLSRAIAENKHLYYQAFRSVENPLNHGEATFFVIAMHELILAAQDSLIEKLQRNIETLDLVSQTADALDADGSYSEKELAIIFGLLQQRALGASWSMSIDAIASVAAVGRQQTRKYLAALEDRGVVRKTRGRNPVMFALSDAFVGDRAPFLVGD</sequence>
<evidence type="ECO:0000256" key="2">
    <source>
        <dbReference type="PIRSR" id="PIRSR640198-2"/>
    </source>
</evidence>
<dbReference type="Gene3D" id="1.10.3290.10">
    <property type="entry name" value="Fido-like domain"/>
    <property type="match status" value="1"/>
</dbReference>
<dbReference type="InterPro" id="IPR040198">
    <property type="entry name" value="Fido_containing"/>
</dbReference>
<dbReference type="AlphaFoldDB" id="A0A7C9NBD0"/>
<comment type="caution">
    <text evidence="4">The sequence shown here is derived from an EMBL/GenBank/DDBJ whole genome shotgun (WGS) entry which is preliminary data.</text>
</comment>
<accession>A0A7C9NBD0</accession>
<feature type="binding site" evidence="2">
    <location>
        <begin position="233"/>
        <end position="240"/>
    </location>
    <ligand>
        <name>ATP</name>
        <dbReference type="ChEBI" id="CHEBI:30616"/>
    </ligand>
</feature>
<organism evidence="4">
    <name type="scientific">Muribaculaceae bacterium Z82</name>
    <dbReference type="NCBI Taxonomy" id="2304548"/>
    <lineage>
        <taxon>Bacteria</taxon>
        <taxon>Pseudomonadati</taxon>
        <taxon>Bacteroidota</taxon>
        <taxon>Bacteroidia</taxon>
        <taxon>Bacteroidales</taxon>
        <taxon>Muribaculaceae</taxon>
    </lineage>
</organism>
<keyword evidence="2" id="KW-0547">Nucleotide-binding</keyword>
<proteinExistence type="predicted"/>
<evidence type="ECO:0000313" key="4">
    <source>
        <dbReference type="EMBL" id="NBI34803.1"/>
    </source>
</evidence>
<keyword evidence="2" id="KW-0067">ATP-binding</keyword>
<feature type="active site" evidence="1">
    <location>
        <position position="229"/>
    </location>
</feature>
<gene>
    <name evidence="4" type="ORF">D1639_07125</name>
</gene>
<evidence type="ECO:0000256" key="1">
    <source>
        <dbReference type="PIRSR" id="PIRSR640198-1"/>
    </source>
</evidence>
<feature type="domain" description="Fido" evidence="3">
    <location>
        <begin position="145"/>
        <end position="292"/>
    </location>
</feature>
<dbReference type="PROSITE" id="PS51459">
    <property type="entry name" value="FIDO"/>
    <property type="match status" value="1"/>
</dbReference>
<evidence type="ECO:0000259" key="3">
    <source>
        <dbReference type="PROSITE" id="PS51459"/>
    </source>
</evidence>
<dbReference type="InterPro" id="IPR036597">
    <property type="entry name" value="Fido-like_dom_sf"/>
</dbReference>
<name>A0A7C9NBD0_9BACT</name>
<dbReference type="GO" id="GO:0005524">
    <property type="term" value="F:ATP binding"/>
    <property type="evidence" value="ECO:0007669"/>
    <property type="project" value="UniProtKB-KW"/>
</dbReference>
<dbReference type="Pfam" id="PF02661">
    <property type="entry name" value="Fic"/>
    <property type="match status" value="1"/>
</dbReference>
<dbReference type="InterPro" id="IPR003812">
    <property type="entry name" value="Fido"/>
</dbReference>
<dbReference type="SUPFAM" id="SSF140931">
    <property type="entry name" value="Fic-like"/>
    <property type="match status" value="1"/>
</dbReference>
<dbReference type="PANTHER" id="PTHR13504:SF40">
    <property type="entry name" value="FIDO DOMAIN-CONTAINING PROTEIN"/>
    <property type="match status" value="1"/>
</dbReference>